<dbReference type="AlphaFoldDB" id="A0A1M6TLD2"/>
<name>A0A1M6TLD2_9FIRM</name>
<keyword evidence="2" id="KW-1185">Reference proteome</keyword>
<accession>A0A1M6TLD2</accession>
<sequence>MNQDFYDGLLKPYQEGMNKLKGKQELPQIVMDNYKVVIGKLEQKQKNK</sequence>
<evidence type="ECO:0000313" key="2">
    <source>
        <dbReference type="Proteomes" id="UP000183997"/>
    </source>
</evidence>
<dbReference type="EMBL" id="FRAR01000017">
    <property type="protein sequence ID" value="SHK57872.1"/>
    <property type="molecule type" value="Genomic_DNA"/>
</dbReference>
<dbReference type="RefSeq" id="WP_175549011.1">
    <property type="nucleotide sequence ID" value="NZ_FRAR01000017.1"/>
</dbReference>
<dbReference type="Proteomes" id="UP000183997">
    <property type="component" value="Unassembled WGS sequence"/>
</dbReference>
<organism evidence="1 2">
    <name type="scientific">Desulforamulus aeronauticus DSM 10349</name>
    <dbReference type="NCBI Taxonomy" id="1121421"/>
    <lineage>
        <taxon>Bacteria</taxon>
        <taxon>Bacillati</taxon>
        <taxon>Bacillota</taxon>
        <taxon>Clostridia</taxon>
        <taxon>Eubacteriales</taxon>
        <taxon>Peptococcaceae</taxon>
        <taxon>Desulforamulus</taxon>
    </lineage>
</organism>
<protein>
    <submittedName>
        <fullName evidence="1">Uncharacterized protein</fullName>
    </submittedName>
</protein>
<proteinExistence type="predicted"/>
<evidence type="ECO:0000313" key="1">
    <source>
        <dbReference type="EMBL" id="SHK57872.1"/>
    </source>
</evidence>
<gene>
    <name evidence="1" type="ORF">SAMN02745123_02366</name>
</gene>
<reference evidence="2" key="1">
    <citation type="submission" date="2016-11" db="EMBL/GenBank/DDBJ databases">
        <authorList>
            <person name="Varghese N."/>
            <person name="Submissions S."/>
        </authorList>
    </citation>
    <scope>NUCLEOTIDE SEQUENCE [LARGE SCALE GENOMIC DNA]</scope>
    <source>
        <strain evidence="2">DSM 10349</strain>
    </source>
</reference>
<dbReference type="STRING" id="1121421.SAMN02745123_02366"/>